<dbReference type="Proteomes" id="UP000008983">
    <property type="component" value="Unassembled WGS sequence"/>
</dbReference>
<accession>G0QLD5</accession>
<dbReference type="InParanoid" id="G0QLD5"/>
<dbReference type="GeneID" id="14910169"/>
<evidence type="ECO:0000313" key="1">
    <source>
        <dbReference type="EMBL" id="EGR33981.1"/>
    </source>
</evidence>
<evidence type="ECO:0000313" key="2">
    <source>
        <dbReference type="Proteomes" id="UP000008983"/>
    </source>
</evidence>
<proteinExistence type="predicted"/>
<reference evidence="1 2" key="1">
    <citation type="submission" date="2011-07" db="EMBL/GenBank/DDBJ databases">
        <authorList>
            <person name="Coyne R."/>
            <person name="Brami D."/>
            <person name="Johnson J."/>
            <person name="Hostetler J."/>
            <person name="Hannick L."/>
            <person name="Clark T."/>
            <person name="Cassidy-Hanley D."/>
            <person name="Inman J."/>
        </authorList>
    </citation>
    <scope>NUCLEOTIDE SEQUENCE [LARGE SCALE GENOMIC DNA]</scope>
    <source>
        <strain evidence="1 2">G5</strain>
    </source>
</reference>
<name>G0QLD5_ICHMU</name>
<feature type="non-terminal residue" evidence="1">
    <location>
        <position position="101"/>
    </location>
</feature>
<sequence>QCLSMIQQIIGLVLEDTKQLQRQHYYLQIQMMVQNQYQCHLQCLQYKMNGKYHNFMLLFQLVYFTQGQQWVHVFQVQLQIIRFLYGITCGFSIPLTTSMLS</sequence>
<feature type="non-terminal residue" evidence="1">
    <location>
        <position position="1"/>
    </location>
</feature>
<dbReference type="RefSeq" id="XP_004039285.1">
    <property type="nucleotide sequence ID" value="XM_004039237.1"/>
</dbReference>
<gene>
    <name evidence="1" type="ORF">IMG5_028990</name>
</gene>
<protein>
    <submittedName>
        <fullName evidence="1">Major facilitator superfamily protein, putative</fullName>
    </submittedName>
</protein>
<organism evidence="1 2">
    <name type="scientific">Ichthyophthirius multifiliis</name>
    <name type="common">White spot disease agent</name>
    <name type="synonym">Ich</name>
    <dbReference type="NCBI Taxonomy" id="5932"/>
    <lineage>
        <taxon>Eukaryota</taxon>
        <taxon>Sar</taxon>
        <taxon>Alveolata</taxon>
        <taxon>Ciliophora</taxon>
        <taxon>Intramacronucleata</taxon>
        <taxon>Oligohymenophorea</taxon>
        <taxon>Hymenostomatida</taxon>
        <taxon>Ophryoglenina</taxon>
        <taxon>Ichthyophthirius</taxon>
    </lineage>
</organism>
<dbReference type="EMBL" id="GL983246">
    <property type="protein sequence ID" value="EGR33981.1"/>
    <property type="molecule type" value="Genomic_DNA"/>
</dbReference>
<keyword evidence="2" id="KW-1185">Reference proteome</keyword>
<dbReference type="AlphaFoldDB" id="G0QLD5"/>